<gene>
    <name evidence="2" type="ORF">FA10DRAFT_152940</name>
</gene>
<dbReference type="InParanoid" id="A0A316YHE7"/>
<reference evidence="2 3" key="1">
    <citation type="journal article" date="2018" name="Mol. Biol. Evol.">
        <title>Broad Genomic Sampling Reveals a Smut Pathogenic Ancestry of the Fungal Clade Ustilaginomycotina.</title>
        <authorList>
            <person name="Kijpornyongpan T."/>
            <person name="Mondo S.J."/>
            <person name="Barry K."/>
            <person name="Sandor L."/>
            <person name="Lee J."/>
            <person name="Lipzen A."/>
            <person name="Pangilinan J."/>
            <person name="LaButti K."/>
            <person name="Hainaut M."/>
            <person name="Henrissat B."/>
            <person name="Grigoriev I.V."/>
            <person name="Spatafora J.W."/>
            <person name="Aime M.C."/>
        </authorList>
    </citation>
    <scope>NUCLEOTIDE SEQUENCE [LARGE SCALE GENOMIC DNA]</scope>
    <source>
        <strain evidence="2 3">MCA 4198</strain>
    </source>
</reference>
<dbReference type="GeneID" id="37040027"/>
<dbReference type="RefSeq" id="XP_025375236.1">
    <property type="nucleotide sequence ID" value="XM_025518111.1"/>
</dbReference>
<sequence length="80" mass="8960">MRDETSISIGRLLLLPLLFSDHGVMPENCVLTFYARTSISFSLSLSPSRKKISRFMTRLDSRRRLVGTSSVLLLTSVGNL</sequence>
<keyword evidence="3" id="KW-1185">Reference proteome</keyword>
<proteinExistence type="predicted"/>
<dbReference type="EMBL" id="KZ819638">
    <property type="protein sequence ID" value="PWN88038.1"/>
    <property type="molecule type" value="Genomic_DNA"/>
</dbReference>
<dbReference type="Proteomes" id="UP000245768">
    <property type="component" value="Unassembled WGS sequence"/>
</dbReference>
<evidence type="ECO:0000256" key="1">
    <source>
        <dbReference type="SAM" id="SignalP"/>
    </source>
</evidence>
<feature type="chain" id="PRO_5016340281" description="Secreted protein" evidence="1">
    <location>
        <begin position="27"/>
        <end position="80"/>
    </location>
</feature>
<name>A0A316YHE7_9BASI</name>
<evidence type="ECO:0000313" key="2">
    <source>
        <dbReference type="EMBL" id="PWN88038.1"/>
    </source>
</evidence>
<keyword evidence="1" id="KW-0732">Signal</keyword>
<organism evidence="2 3">
    <name type="scientific">Acaromyces ingoldii</name>
    <dbReference type="NCBI Taxonomy" id="215250"/>
    <lineage>
        <taxon>Eukaryota</taxon>
        <taxon>Fungi</taxon>
        <taxon>Dikarya</taxon>
        <taxon>Basidiomycota</taxon>
        <taxon>Ustilaginomycotina</taxon>
        <taxon>Exobasidiomycetes</taxon>
        <taxon>Exobasidiales</taxon>
        <taxon>Cryptobasidiaceae</taxon>
        <taxon>Acaromyces</taxon>
    </lineage>
</organism>
<evidence type="ECO:0008006" key="4">
    <source>
        <dbReference type="Google" id="ProtNLM"/>
    </source>
</evidence>
<dbReference type="AlphaFoldDB" id="A0A316YHE7"/>
<evidence type="ECO:0000313" key="3">
    <source>
        <dbReference type="Proteomes" id="UP000245768"/>
    </source>
</evidence>
<accession>A0A316YHE7</accession>
<protein>
    <recommendedName>
        <fullName evidence="4">Secreted protein</fullName>
    </recommendedName>
</protein>
<feature type="signal peptide" evidence="1">
    <location>
        <begin position="1"/>
        <end position="26"/>
    </location>
</feature>